<organism evidence="1 2">
    <name type="scientific">Phytophthora nicotianae</name>
    <name type="common">Potato buckeye rot agent</name>
    <name type="synonym">Phytophthora parasitica</name>
    <dbReference type="NCBI Taxonomy" id="4792"/>
    <lineage>
        <taxon>Eukaryota</taxon>
        <taxon>Sar</taxon>
        <taxon>Stramenopiles</taxon>
        <taxon>Oomycota</taxon>
        <taxon>Peronosporomycetes</taxon>
        <taxon>Peronosporales</taxon>
        <taxon>Peronosporaceae</taxon>
        <taxon>Phytophthora</taxon>
    </lineage>
</organism>
<dbReference type="Proteomes" id="UP000052943">
    <property type="component" value="Unassembled WGS sequence"/>
</dbReference>
<protein>
    <submittedName>
        <fullName evidence="1">Uncharacterized protein</fullName>
    </submittedName>
</protein>
<evidence type="ECO:0000313" key="1">
    <source>
        <dbReference type="EMBL" id="KUF77360.1"/>
    </source>
</evidence>
<comment type="caution">
    <text evidence="1">The sequence shown here is derived from an EMBL/GenBank/DDBJ whole genome shotgun (WGS) entry which is preliminary data.</text>
</comment>
<dbReference type="EMBL" id="LNFO01005594">
    <property type="protein sequence ID" value="KUF77360.1"/>
    <property type="molecule type" value="Genomic_DNA"/>
</dbReference>
<name>A0A0W8C001_PHYNI</name>
<evidence type="ECO:0000313" key="2">
    <source>
        <dbReference type="Proteomes" id="UP000052943"/>
    </source>
</evidence>
<proteinExistence type="predicted"/>
<reference evidence="1 2" key="1">
    <citation type="submission" date="2015-11" db="EMBL/GenBank/DDBJ databases">
        <title>Genomes and virulence difference between two physiological races of Phytophthora nicotianae.</title>
        <authorList>
            <person name="Liu H."/>
            <person name="Ma X."/>
            <person name="Yu H."/>
            <person name="Fang D."/>
            <person name="Li Y."/>
            <person name="Wang X."/>
            <person name="Wang W."/>
            <person name="Dong Y."/>
            <person name="Xiao B."/>
        </authorList>
    </citation>
    <scope>NUCLEOTIDE SEQUENCE [LARGE SCALE GENOMIC DNA]</scope>
    <source>
        <strain evidence="2">race 0</strain>
    </source>
</reference>
<accession>A0A0W8C001</accession>
<sequence length="75" mass="8715">MLQVAQGANAGCQNKTKDASMLLRSSYRRRSGKIFYRTKPFLRIHSLFYFRLCISQGLYIRVNLETGKKEAKLLE</sequence>
<gene>
    <name evidence="1" type="ORF">AM587_10013329</name>
</gene>
<dbReference type="AlphaFoldDB" id="A0A0W8C001"/>